<proteinExistence type="predicted"/>
<dbReference type="AlphaFoldDB" id="A0A090WB97"/>
<dbReference type="Proteomes" id="UP000029643">
    <property type="component" value="Unassembled WGS sequence"/>
</dbReference>
<protein>
    <submittedName>
        <fullName evidence="2">DNA-binding response regulator</fullName>
    </submittedName>
    <submittedName>
        <fullName evidence="1">Two-component system sensor histidine kinase/response regulator hybrid</fullName>
    </submittedName>
</protein>
<dbReference type="Pfam" id="PF07494">
    <property type="entry name" value="Reg_prop"/>
    <property type="match status" value="1"/>
</dbReference>
<dbReference type="GO" id="GO:0016301">
    <property type="term" value="F:kinase activity"/>
    <property type="evidence" value="ECO:0007669"/>
    <property type="project" value="UniProtKB-KW"/>
</dbReference>
<keyword evidence="2" id="KW-0238">DNA-binding</keyword>
<evidence type="ECO:0000313" key="4">
    <source>
        <dbReference type="Proteomes" id="UP000029644"/>
    </source>
</evidence>
<dbReference type="GO" id="GO:0003677">
    <property type="term" value="F:DNA binding"/>
    <property type="evidence" value="ECO:0007669"/>
    <property type="project" value="UniProtKB-KW"/>
</dbReference>
<keyword evidence="1" id="KW-0808">Transferase</keyword>
<dbReference type="EMBL" id="BBNU01000011">
    <property type="protein sequence ID" value="GAL80549.1"/>
    <property type="molecule type" value="Genomic_DNA"/>
</dbReference>
<sequence>MWFGTHDGLNKYDGYNFRIFKPDSKNPKSISSNLIWKIIDDSKGNLWIATTGGGLNYFDKQTEEFKSFKSDPNNPDSIKSDHIRVLFRDSSHRLCW</sequence>
<name>A0A090WB97_9FLAO</name>
<dbReference type="InterPro" id="IPR011110">
    <property type="entry name" value="Reg_prop"/>
</dbReference>
<keyword evidence="1" id="KW-0418">Kinase</keyword>
<reference evidence="3 4" key="1">
    <citation type="journal article" date="2014" name="Genome Announc.">
        <title>Draft Genome Sequences of Marine Flavobacterium Algibacter lectus Strains SS8 and NR4.</title>
        <authorList>
            <person name="Takatani N."/>
            <person name="Nakanishi M."/>
            <person name="Meirelles P."/>
            <person name="Mino S."/>
            <person name="Suda W."/>
            <person name="Oshima K."/>
            <person name="Hattori M."/>
            <person name="Ohkuma M."/>
            <person name="Hosokawa M."/>
            <person name="Miyashita K."/>
            <person name="Thompson F.L."/>
            <person name="Niwa A."/>
            <person name="Sawabe T."/>
            <person name="Sawabe T."/>
        </authorList>
    </citation>
    <scope>NUCLEOTIDE SEQUENCE [LARGE SCALE GENOMIC DNA]</scope>
    <source>
        <strain evidence="2">JCM 19274</strain>
        <strain evidence="1 4">JCM 19300</strain>
        <strain evidence="3">JCM19274</strain>
    </source>
</reference>
<evidence type="ECO:0000313" key="2">
    <source>
        <dbReference type="EMBL" id="GAL80549.1"/>
    </source>
</evidence>
<dbReference type="InterPro" id="IPR015943">
    <property type="entry name" value="WD40/YVTN_repeat-like_dom_sf"/>
</dbReference>
<organism evidence="1 4">
    <name type="scientific">Algibacter lectus</name>
    <dbReference type="NCBI Taxonomy" id="221126"/>
    <lineage>
        <taxon>Bacteria</taxon>
        <taxon>Pseudomonadati</taxon>
        <taxon>Bacteroidota</taxon>
        <taxon>Flavobacteriia</taxon>
        <taxon>Flavobacteriales</taxon>
        <taxon>Flavobacteriaceae</taxon>
        <taxon>Algibacter</taxon>
    </lineage>
</organism>
<dbReference type="Proteomes" id="UP000029644">
    <property type="component" value="Unassembled WGS sequence"/>
</dbReference>
<comment type="caution">
    <text evidence="1">The sequence shown here is derived from an EMBL/GenBank/DDBJ whole genome shotgun (WGS) entry which is preliminary data.</text>
</comment>
<dbReference type="Gene3D" id="2.130.10.10">
    <property type="entry name" value="YVTN repeat-like/Quinoprotein amine dehydrogenase"/>
    <property type="match status" value="1"/>
</dbReference>
<dbReference type="EMBL" id="BBNQ01000023">
    <property type="protein sequence ID" value="GAL64807.1"/>
    <property type="molecule type" value="Genomic_DNA"/>
</dbReference>
<evidence type="ECO:0000313" key="3">
    <source>
        <dbReference type="Proteomes" id="UP000029643"/>
    </source>
</evidence>
<gene>
    <name evidence="2" type="ORF">JCM19274_1175</name>
    <name evidence="1" type="ORF">JCM19300_3127</name>
</gene>
<accession>A0A090WB97</accession>
<evidence type="ECO:0000313" key="1">
    <source>
        <dbReference type="EMBL" id="GAL64807.1"/>
    </source>
</evidence>